<comment type="similarity">
    <text evidence="1">Belongs to the RdRP family.</text>
</comment>
<reference evidence="4" key="1">
    <citation type="submission" date="2020-11" db="EMBL/GenBank/DDBJ databases">
        <authorList>
            <consortium name="DOE Joint Genome Institute"/>
            <person name="Ahrendt S."/>
            <person name="Riley R."/>
            <person name="Andreopoulos W."/>
            <person name="Labutti K."/>
            <person name="Pangilinan J."/>
            <person name="Ruiz-Duenas F.J."/>
            <person name="Barrasa J.M."/>
            <person name="Sanchez-Garcia M."/>
            <person name="Camarero S."/>
            <person name="Miyauchi S."/>
            <person name="Serrano A."/>
            <person name="Linde D."/>
            <person name="Babiker R."/>
            <person name="Drula E."/>
            <person name="Ayuso-Fernandez I."/>
            <person name="Pacheco R."/>
            <person name="Padilla G."/>
            <person name="Ferreira P."/>
            <person name="Barriuso J."/>
            <person name="Kellner H."/>
            <person name="Castanera R."/>
            <person name="Alfaro M."/>
            <person name="Ramirez L."/>
            <person name="Pisabarro A.G."/>
            <person name="Kuo A."/>
            <person name="Tritt A."/>
            <person name="Lipzen A."/>
            <person name="He G."/>
            <person name="Yan M."/>
            <person name="Ng V."/>
            <person name="Cullen D."/>
            <person name="Martin F."/>
            <person name="Rosso M.-N."/>
            <person name="Henrissat B."/>
            <person name="Hibbett D."/>
            <person name="Martinez A.T."/>
            <person name="Grigoriev I.V."/>
        </authorList>
    </citation>
    <scope>NUCLEOTIDE SEQUENCE</scope>
    <source>
        <strain evidence="4">CIRM-BRFM 674</strain>
    </source>
</reference>
<dbReference type="GO" id="GO:0030422">
    <property type="term" value="P:siRNA processing"/>
    <property type="evidence" value="ECO:0007669"/>
    <property type="project" value="TreeGrafter"/>
</dbReference>
<evidence type="ECO:0000256" key="2">
    <source>
        <dbReference type="SAM" id="MobiDB-lite"/>
    </source>
</evidence>
<dbReference type="EMBL" id="MU155600">
    <property type="protein sequence ID" value="KAF9471940.1"/>
    <property type="molecule type" value="Genomic_DNA"/>
</dbReference>
<dbReference type="InterPro" id="IPR057596">
    <property type="entry name" value="RDRP_core"/>
</dbReference>
<dbReference type="GO" id="GO:0003723">
    <property type="term" value="F:RNA binding"/>
    <property type="evidence" value="ECO:0007669"/>
    <property type="project" value="UniProtKB-KW"/>
</dbReference>
<dbReference type="Proteomes" id="UP000807469">
    <property type="component" value="Unassembled WGS sequence"/>
</dbReference>
<proteinExistence type="inferred from homology"/>
<evidence type="ECO:0000259" key="3">
    <source>
        <dbReference type="Pfam" id="PF05183"/>
    </source>
</evidence>
<keyword evidence="1" id="KW-0808">Transferase</keyword>
<dbReference type="OrthoDB" id="10055769at2759"/>
<keyword evidence="1" id="KW-0694">RNA-binding</keyword>
<evidence type="ECO:0000256" key="1">
    <source>
        <dbReference type="RuleBase" id="RU363098"/>
    </source>
</evidence>
<feature type="region of interest" description="Disordered" evidence="2">
    <location>
        <begin position="1"/>
        <end position="44"/>
    </location>
</feature>
<keyword evidence="5" id="KW-1185">Reference proteome</keyword>
<keyword evidence="1" id="KW-0696">RNA-directed RNA polymerase</keyword>
<keyword evidence="1" id="KW-0548">Nucleotidyltransferase</keyword>
<dbReference type="EC" id="2.7.7.48" evidence="1"/>
<dbReference type="PANTHER" id="PTHR23079">
    <property type="entry name" value="RNA-DEPENDENT RNA POLYMERASE"/>
    <property type="match status" value="1"/>
</dbReference>
<feature type="compositionally biased region" description="Low complexity" evidence="2">
    <location>
        <begin position="10"/>
        <end position="22"/>
    </location>
</feature>
<comment type="catalytic activity">
    <reaction evidence="1">
        <text>RNA(n) + a ribonucleoside 5'-triphosphate = RNA(n+1) + diphosphate</text>
        <dbReference type="Rhea" id="RHEA:21248"/>
        <dbReference type="Rhea" id="RHEA-COMP:14527"/>
        <dbReference type="Rhea" id="RHEA-COMP:17342"/>
        <dbReference type="ChEBI" id="CHEBI:33019"/>
        <dbReference type="ChEBI" id="CHEBI:61557"/>
        <dbReference type="ChEBI" id="CHEBI:140395"/>
        <dbReference type="EC" id="2.7.7.48"/>
    </reaction>
</comment>
<accession>A0A9P6CSA9</accession>
<organism evidence="4 5">
    <name type="scientific">Pholiota conissans</name>
    <dbReference type="NCBI Taxonomy" id="109636"/>
    <lineage>
        <taxon>Eukaryota</taxon>
        <taxon>Fungi</taxon>
        <taxon>Dikarya</taxon>
        <taxon>Basidiomycota</taxon>
        <taxon>Agaricomycotina</taxon>
        <taxon>Agaricomycetes</taxon>
        <taxon>Agaricomycetidae</taxon>
        <taxon>Agaricales</taxon>
        <taxon>Agaricineae</taxon>
        <taxon>Strophariaceae</taxon>
        <taxon>Pholiota</taxon>
    </lineage>
</organism>
<evidence type="ECO:0000313" key="5">
    <source>
        <dbReference type="Proteomes" id="UP000807469"/>
    </source>
</evidence>
<gene>
    <name evidence="4" type="ORF">BDN70DRAFT_868854</name>
</gene>
<dbReference type="AlphaFoldDB" id="A0A9P6CSA9"/>
<dbReference type="GO" id="GO:0031380">
    <property type="term" value="C:nuclear RNA-directed RNA polymerase complex"/>
    <property type="evidence" value="ECO:0007669"/>
    <property type="project" value="TreeGrafter"/>
</dbReference>
<dbReference type="GO" id="GO:0003968">
    <property type="term" value="F:RNA-directed RNA polymerase activity"/>
    <property type="evidence" value="ECO:0007669"/>
    <property type="project" value="UniProtKB-KW"/>
</dbReference>
<protein>
    <recommendedName>
        <fullName evidence="1">RNA-dependent RNA polymerase</fullName>
        <ecNumber evidence="1">2.7.7.48</ecNumber>
    </recommendedName>
</protein>
<sequence length="1094" mass="123496">MITLFSKPELSSGQSSLESISLAAPEKAARSSDRPIRYTSDTSSRQEQPLLPTIINDIVKWLRCFRDRIKGWLFDPLGATCSDIGRRFDIEDFVDDKRDIDRIFKDSWDVEDIKKENPKTIDDFSNSLFGTNLSISIIAHCPQTQKLLDEKNIAWGTQFELARGVTAGSWTWSDVQSKVDHFPGDNATTAIKVPSIMLDRSVAASDNSLWKELDREQAAIQENKGRGLGLMGDWQGSTDWYGGRVQQIGRVLKKDDSFKVVLEPCESKRSYRFARFYGSRRFLCLGIPDDIIKSENDQVMAFLSQKFILCGRTFVAFHAKDSHVYMVETNEDYERSPHDWCGDEFRMPFRDFINWHNPLDQPRNYKQVISKYATRFALGLSNSVPILEFKEENIVFIDDITASDWPIGKEDPPADKLMTDGCGIINHAALLLIVKRLDYENIPAAIQGRIDGSKGMWILHPSDSSPEPKIWIRTSQNKIKNRSFDRAHRIFDLLEPSRASAPISLSKQSIVNLFCNGIPQETLENMMQDGLEQEVAPLLEWDKPNAMVYLWNNLNKTSGISGFRARRLAVSLNRALGLEHREWGHKAISADIEEIVKPDDILPATLSRRNVHSGEPDSFSEFAMELIQAGFNPAENKPLYEKIRYVVSDNIKSNVEGFRIPIKESLRAFIVPDPLGVLEEGEIYYRFSTPRCDPRTSMQVHVLEGDVVLGRYPIRLPSDMQKASAVNRRELDRWPDVVIISTKGKRSLASLLADGDMDGDDLIVIYDQAIVAAFQNKPFTSAPANFRKENFTRSVEKVEQFCDRVALLSERKAHEAFQLVLIASLAENNVGIYSSLHENAIIKYGYGHPNSIRLAYIFATLLDASKTGYVLRPGLLESDCRTFGTFSMMTTSRPFSQDILALLKAAGDEKGAELLGRYKANQWTRTTDPHLKQPYATAIEYAIKAKENGIPLFEDELRRIRAHVDSAYHMWNKACDNSRDAKDLFSPTKSYKKPFASTKAKAQAEAEKLAASQAYAQPIDNIVLTTNLDQVKASYAYTLSAYFGFTVAFQQCLLIKAINSPGGLAPNLRIFDDAKVISSSFMRALRSCEGEARN</sequence>
<comment type="caution">
    <text evidence="4">The sequence shown here is derived from an EMBL/GenBank/DDBJ whole genome shotgun (WGS) entry which is preliminary data.</text>
</comment>
<feature type="domain" description="RDRP core" evidence="3">
    <location>
        <begin position="258"/>
        <end position="872"/>
    </location>
</feature>
<name>A0A9P6CSA9_9AGAR</name>
<dbReference type="Pfam" id="PF05183">
    <property type="entry name" value="RdRP"/>
    <property type="match status" value="1"/>
</dbReference>
<dbReference type="InterPro" id="IPR007855">
    <property type="entry name" value="RDRP"/>
</dbReference>
<feature type="compositionally biased region" description="Basic and acidic residues" evidence="2">
    <location>
        <begin position="27"/>
        <end position="36"/>
    </location>
</feature>
<evidence type="ECO:0000313" key="4">
    <source>
        <dbReference type="EMBL" id="KAF9471940.1"/>
    </source>
</evidence>
<dbReference type="PANTHER" id="PTHR23079:SF14">
    <property type="entry name" value="RNA-DEPENDENT RNA POLYMERASE"/>
    <property type="match status" value="1"/>
</dbReference>